<proteinExistence type="predicted"/>
<sequence length="900" mass="104732">MSSKQEISDFDKGNEICKCQKKLCYQCYYTRVFKNETIHIQKFKEENREIATRQLKFNSMLQDAQSQLNMMQEEINLIFTNVKDVIKSLSDYFSSGDMSFQKFLNKNEKFMKFSTTELNFQKDFLERNKFVEQTKSKEILASLIEKAGIIFEKIIQNAYKANYLIEQIQEYYINEKIEEKIEENIEVSEGLLGYRNRLIKKQFNLLTQKNGDQVFIKDGQLLGILQKNMGSVTGQVRHNLEKIKYLQFQGQFGIKGYRIKQWIYYWKGLQVGGGYYNLLGQKEGEWVDLTGNYWDFRKIVEKGSYKQGKRVGVWYIHMNNQVMIGGSYDEKGNGLKNGKWTDIAEGYQQHQELTYNGEYLKGKKIGQWVIKFRDQNIGGGSYDDKNKGIKTGKWIEISDNFNNLTQILYNGEYINGIKVGRWDSWINGQFKDQKYYKFGGGSYDNKCWGLKTGYWVEKLDGFSLYNNLISNGQYKIGKKFGKWEIRLRNEVIGAGFYDSRNFGIKVGNWVETNNQYSHRSEITYLGEYWNGRKVGRWKTNYQKNQVGGGSFDKGGNEVKIGKWIEIHDGYRWDSYVTSNGEYKNGKKFGFWDIKFMNKSIGGGLYHEGIKNGIWIDIVEGFRDDLQITYSGMYKQDRKVGKWDTKYRNYYLYPFQLIGTGLYDEEGKGMKIGNWVEISDNYERGQEVIYSGKYENGKKVGNWDILFHQFETMKIGGGRYDEGGNGIKIGNWIDISDTFGTGYNQSQVIYHGEYSNGKKVGRWDIKYRIYNNDSFLTMGGGCYDEGGQGLKNGFWIEINDGFQDGNQITFNGEYIKGKKVGRWDIKFSKYISAPFLLIGGGSYDEECRGLKIGKWIDIQKGISIYNEVIFEGVYKNGIKTGRWLEISIISNEVLSDIQYDD</sequence>
<name>A0A8S1Y5C0_9CILI</name>
<comment type="caution">
    <text evidence="1">The sequence shown here is derived from an EMBL/GenBank/DDBJ whole genome shotgun (WGS) entry which is preliminary data.</text>
</comment>
<keyword evidence="2" id="KW-1185">Reference proteome</keyword>
<dbReference type="Proteomes" id="UP000689195">
    <property type="component" value="Unassembled WGS sequence"/>
</dbReference>
<gene>
    <name evidence="1" type="ORF">PPENT_87.1.T1530118</name>
</gene>
<accession>A0A8S1Y5C0</accession>
<dbReference type="EMBL" id="CAJJDO010000153">
    <property type="protein sequence ID" value="CAD8209205.1"/>
    <property type="molecule type" value="Genomic_DNA"/>
</dbReference>
<evidence type="ECO:0000313" key="2">
    <source>
        <dbReference type="Proteomes" id="UP000689195"/>
    </source>
</evidence>
<protein>
    <submittedName>
        <fullName evidence="1">Uncharacterized protein</fullName>
    </submittedName>
</protein>
<reference evidence="1" key="1">
    <citation type="submission" date="2021-01" db="EMBL/GenBank/DDBJ databases">
        <authorList>
            <consortium name="Genoscope - CEA"/>
            <person name="William W."/>
        </authorList>
    </citation>
    <scope>NUCLEOTIDE SEQUENCE</scope>
</reference>
<dbReference type="AlphaFoldDB" id="A0A8S1Y5C0"/>
<evidence type="ECO:0000313" key="1">
    <source>
        <dbReference type="EMBL" id="CAD8209205.1"/>
    </source>
</evidence>
<dbReference type="PANTHER" id="PTHR33706:SF1">
    <property type="entry name" value="TPR REPEAT PROTEIN"/>
    <property type="match status" value="1"/>
</dbReference>
<dbReference type="PANTHER" id="PTHR33706">
    <property type="entry name" value="MORN VARIANT REPEAT PROTEIN"/>
    <property type="match status" value="1"/>
</dbReference>
<dbReference type="OrthoDB" id="298777at2759"/>
<organism evidence="1 2">
    <name type="scientific">Paramecium pentaurelia</name>
    <dbReference type="NCBI Taxonomy" id="43138"/>
    <lineage>
        <taxon>Eukaryota</taxon>
        <taxon>Sar</taxon>
        <taxon>Alveolata</taxon>
        <taxon>Ciliophora</taxon>
        <taxon>Intramacronucleata</taxon>
        <taxon>Oligohymenophorea</taxon>
        <taxon>Peniculida</taxon>
        <taxon>Parameciidae</taxon>
        <taxon>Paramecium</taxon>
    </lineage>
</organism>